<organism evidence="2">
    <name type="scientific">marine sediment metagenome</name>
    <dbReference type="NCBI Taxonomy" id="412755"/>
    <lineage>
        <taxon>unclassified sequences</taxon>
        <taxon>metagenomes</taxon>
        <taxon>ecological metagenomes</taxon>
    </lineage>
</organism>
<reference evidence="2" key="1">
    <citation type="journal article" date="2015" name="Nature">
        <title>Complex archaea that bridge the gap between prokaryotes and eukaryotes.</title>
        <authorList>
            <person name="Spang A."/>
            <person name="Saw J.H."/>
            <person name="Jorgensen S.L."/>
            <person name="Zaremba-Niedzwiedzka K."/>
            <person name="Martijn J."/>
            <person name="Lind A.E."/>
            <person name="van Eijk R."/>
            <person name="Schleper C."/>
            <person name="Guy L."/>
            <person name="Ettema T.J."/>
        </authorList>
    </citation>
    <scope>NUCLEOTIDE SEQUENCE</scope>
</reference>
<sequence length="92" mass="9261">MPNIKLLTAAAAFASIGLTAPFAMAHDHDKDAPGAIHESPAEDAGGTPGEQGVGGSVEVPDAGPGSGQTSPYDEFGEDLEVDEEDPEPDTDA</sequence>
<evidence type="ECO:0000313" key="2">
    <source>
        <dbReference type="EMBL" id="KKO00464.1"/>
    </source>
</evidence>
<comment type="caution">
    <text evidence="2">The sequence shown here is derived from an EMBL/GenBank/DDBJ whole genome shotgun (WGS) entry which is preliminary data.</text>
</comment>
<feature type="region of interest" description="Disordered" evidence="1">
    <location>
        <begin position="26"/>
        <end position="92"/>
    </location>
</feature>
<accession>A0A0F9Y757</accession>
<dbReference type="EMBL" id="LAZR01000040">
    <property type="protein sequence ID" value="KKO00464.1"/>
    <property type="molecule type" value="Genomic_DNA"/>
</dbReference>
<proteinExistence type="predicted"/>
<protein>
    <submittedName>
        <fullName evidence="2">Uncharacterized protein</fullName>
    </submittedName>
</protein>
<feature type="compositionally biased region" description="Acidic residues" evidence="1">
    <location>
        <begin position="74"/>
        <end position="92"/>
    </location>
</feature>
<gene>
    <name evidence="2" type="ORF">LCGC14_0125550</name>
</gene>
<name>A0A0F9Y757_9ZZZZ</name>
<evidence type="ECO:0000256" key="1">
    <source>
        <dbReference type="SAM" id="MobiDB-lite"/>
    </source>
</evidence>
<dbReference type="AlphaFoldDB" id="A0A0F9Y757"/>
<feature type="compositionally biased region" description="Gly residues" evidence="1">
    <location>
        <begin position="46"/>
        <end position="55"/>
    </location>
</feature>